<evidence type="ECO:0000256" key="5">
    <source>
        <dbReference type="PROSITE-ProRule" id="PRU00309"/>
    </source>
</evidence>
<evidence type="ECO:0000256" key="7">
    <source>
        <dbReference type="SAM" id="MobiDB-lite"/>
    </source>
</evidence>
<dbReference type="GO" id="GO:0003677">
    <property type="term" value="F:DNA binding"/>
    <property type="evidence" value="ECO:0007669"/>
    <property type="project" value="UniProtKB-UniRule"/>
</dbReference>
<evidence type="ECO:0000313" key="9">
    <source>
        <dbReference type="EMBL" id="KAK7490263.1"/>
    </source>
</evidence>
<evidence type="ECO:0000256" key="6">
    <source>
        <dbReference type="SAM" id="Coils"/>
    </source>
</evidence>
<dbReference type="PROSITE" id="PS50950">
    <property type="entry name" value="ZF_THAP"/>
    <property type="match status" value="1"/>
</dbReference>
<reference evidence="9 10" key="1">
    <citation type="journal article" date="2023" name="Sci. Data">
        <title>Genome assembly of the Korean intertidal mud-creeper Batillaria attramentaria.</title>
        <authorList>
            <person name="Patra A.K."/>
            <person name="Ho P.T."/>
            <person name="Jun S."/>
            <person name="Lee S.J."/>
            <person name="Kim Y."/>
            <person name="Won Y.J."/>
        </authorList>
    </citation>
    <scope>NUCLEOTIDE SEQUENCE [LARGE SCALE GENOMIC DNA]</scope>
    <source>
        <strain evidence="9">Wonlab-2016</strain>
    </source>
</reference>
<feature type="domain" description="THAP-type" evidence="8">
    <location>
        <begin position="6"/>
        <end position="94"/>
    </location>
</feature>
<feature type="region of interest" description="Disordered" evidence="7">
    <location>
        <begin position="838"/>
        <end position="861"/>
    </location>
</feature>
<accession>A0ABD0KTJ7</accession>
<dbReference type="EMBL" id="JACVVK020000128">
    <property type="protein sequence ID" value="KAK7490263.1"/>
    <property type="molecule type" value="Genomic_DNA"/>
</dbReference>
<dbReference type="Pfam" id="PF21788">
    <property type="entry name" value="TNP-like_GBD"/>
    <property type="match status" value="1"/>
</dbReference>
<feature type="coiled-coil region" evidence="6">
    <location>
        <begin position="301"/>
        <end position="328"/>
    </location>
</feature>
<dbReference type="Pfam" id="PF05485">
    <property type="entry name" value="THAP"/>
    <property type="match status" value="1"/>
</dbReference>
<evidence type="ECO:0000256" key="4">
    <source>
        <dbReference type="ARBA" id="ARBA00023125"/>
    </source>
</evidence>
<sequence length="861" mass="98067">MRRNSVGSNCCIPYCHTTSAKCRGLSFPKIPKRGVSEEQDRWRAELLRVINRADKSFNPDKARICSRHFEDGCIKYGPSGKCSGLVLWSMPTRWMPTKSIVTPKTTRPAPTLRPAPHVPERVCYWNFEDVKNDLVLVKPPWSIKESTPTSFQVGISSDHGWKVVVSLAVETGMQADIKVLGLPVQHLPTNLETKRLTHFLNSLQEMAICTGVTATSLQDFAAPPDGTSPYYQHIQYALVNGKMSHVSCVRSTQCQALLPSGSNICRPCAQIQHRLEDKKRKQEAKIMEPIKPRNPLHSMPKEHLKEAFKKVRQENGELQKKLRAFQNSMVRDSIEISPELHKSLSAIDTSAIQEPMQKLFWEEQQKALRTKKRGMRWHPMMIRLAILLHSKSKAAYETLRTTGVVELPAETTLQQYTSAVRPEQGFQPEVMAELKKFADSLQPHQRYVVLLHDEMTIKSDLVFDERSGALVGFVNKDMWTFDVTNEKMATHALVFYVVGVNSHLKMSLGYFGTRTATSDQLMPLLWTAIGCVEECGLQVVASTSDKASPNQRLYQLHQIPGIQDVCFKAVNMFAPEREVFFISDPPHLIKTVRNNLESSGSGRNTRLLWKDGQHLLWRHITDIYNMDVQNGLRRTKLSYDHIHLTPHSKMNVSLAAQVLSQRVGKVIQSYGPADAQETAKFILLMDRFFDCLNTRNLNEADRTCKPDLQAYTQLDDPRFDFLEGEFLAYLEEWQTSVNHRPGQFSKTDRQKMCLTHQTFRGLVMTVHAFVGVTKYLLSQGVPFVLSNKFCQDPIEEHFGRHRGMGRTAENPNLYQFGHQENNLRLQRQLALMVTPRGNVRGARQQRPAVTISTSPVKKRRV</sequence>
<keyword evidence="1" id="KW-0479">Metal-binding</keyword>
<dbReference type="GO" id="GO:0008270">
    <property type="term" value="F:zinc ion binding"/>
    <property type="evidence" value="ECO:0007669"/>
    <property type="project" value="UniProtKB-KW"/>
</dbReference>
<keyword evidence="10" id="KW-1185">Reference proteome</keyword>
<evidence type="ECO:0000256" key="2">
    <source>
        <dbReference type="ARBA" id="ARBA00022771"/>
    </source>
</evidence>
<dbReference type="AlphaFoldDB" id="A0ABD0KTJ7"/>
<dbReference type="Pfam" id="PF21787">
    <property type="entry name" value="TNP-like_RNaseH_N"/>
    <property type="match status" value="1"/>
</dbReference>
<dbReference type="InterPro" id="IPR048365">
    <property type="entry name" value="TNP-like_RNaseH_N"/>
</dbReference>
<evidence type="ECO:0000256" key="1">
    <source>
        <dbReference type="ARBA" id="ARBA00022723"/>
    </source>
</evidence>
<evidence type="ECO:0000313" key="10">
    <source>
        <dbReference type="Proteomes" id="UP001519460"/>
    </source>
</evidence>
<name>A0ABD0KTJ7_9CAEN</name>
<organism evidence="9 10">
    <name type="scientific">Batillaria attramentaria</name>
    <dbReference type="NCBI Taxonomy" id="370345"/>
    <lineage>
        <taxon>Eukaryota</taxon>
        <taxon>Metazoa</taxon>
        <taxon>Spiralia</taxon>
        <taxon>Lophotrochozoa</taxon>
        <taxon>Mollusca</taxon>
        <taxon>Gastropoda</taxon>
        <taxon>Caenogastropoda</taxon>
        <taxon>Sorbeoconcha</taxon>
        <taxon>Cerithioidea</taxon>
        <taxon>Batillariidae</taxon>
        <taxon>Batillaria</taxon>
    </lineage>
</organism>
<evidence type="ECO:0000256" key="3">
    <source>
        <dbReference type="ARBA" id="ARBA00022833"/>
    </source>
</evidence>
<gene>
    <name evidence="9" type="ORF">BaRGS_00018424</name>
</gene>
<keyword evidence="6" id="KW-0175">Coiled coil</keyword>
<keyword evidence="2 5" id="KW-0863">Zinc-finger</keyword>
<dbReference type="SMART" id="SM00980">
    <property type="entry name" value="THAP"/>
    <property type="match status" value="1"/>
</dbReference>
<dbReference type="SUPFAM" id="SSF57716">
    <property type="entry name" value="Glucocorticoid receptor-like (DNA-binding domain)"/>
    <property type="match status" value="1"/>
</dbReference>
<protein>
    <recommendedName>
        <fullName evidence="8">THAP-type domain-containing protein</fullName>
    </recommendedName>
</protein>
<comment type="caution">
    <text evidence="9">The sequence shown here is derived from an EMBL/GenBank/DDBJ whole genome shotgun (WGS) entry which is preliminary data.</text>
</comment>
<keyword evidence="4 5" id="KW-0238">DNA-binding</keyword>
<evidence type="ECO:0000259" key="8">
    <source>
        <dbReference type="PROSITE" id="PS50950"/>
    </source>
</evidence>
<keyword evidence="3" id="KW-0862">Zinc</keyword>
<proteinExistence type="predicted"/>
<dbReference type="Proteomes" id="UP001519460">
    <property type="component" value="Unassembled WGS sequence"/>
</dbReference>
<dbReference type="InterPro" id="IPR048366">
    <property type="entry name" value="TNP-like_GBD"/>
</dbReference>
<dbReference type="InterPro" id="IPR006612">
    <property type="entry name" value="THAP_Znf"/>
</dbReference>